<accession>A0A6J1EI43</accession>
<keyword evidence="2" id="KW-0052">Apoplast</keyword>
<evidence type="ECO:0000313" key="8">
    <source>
        <dbReference type="RefSeq" id="XP_022927596.1"/>
    </source>
</evidence>
<dbReference type="GeneID" id="111434374"/>
<proteinExistence type="inferred from homology"/>
<keyword evidence="7" id="KW-1185">Reference proteome</keyword>
<evidence type="ECO:0000313" key="7">
    <source>
        <dbReference type="Proteomes" id="UP000504609"/>
    </source>
</evidence>
<sequence>MDPEGEANNKENPIMMGHPTAPIQHGYGNGYIKASRGKGKDGKGRSTQPNAIAPQHKNKDIMAVCCGGHSHIVSAFFGVVAISLLLLLPVPQAQAQAHAADPNAITKANPLVSHGGQMLKGNINLALVFYGQFGRIQKNTLRSFLGSLNTNGRVGVGGAPQVSSWWRMLSSYNPTAGNINVKVVKQYVDPQYSLGKIMTKDFIKIHVQKAVGEFPGAVTVIVAARDVTVDGLCMGKCAEHGVIDGAPYVIIGNPMTECPGACAWPFHKSDYGPAGAVLKPPSGDVATDAMVISLASGLASVVTNPFSTGFFQLGQKASVIEASTACPGMFGSGASPGNTGKVLVDPLNGGAYNVVGLRGKKFLLPALWNPKTASCWTVM</sequence>
<dbReference type="PANTHER" id="PTHR31279">
    <property type="entry name" value="PROTEIN EXORDIUM-LIKE 5"/>
    <property type="match status" value="1"/>
</dbReference>
<name>A0A6J1EI43_CUCMO</name>
<dbReference type="Proteomes" id="UP000504609">
    <property type="component" value="Unplaced"/>
</dbReference>
<dbReference type="GO" id="GO:0048046">
    <property type="term" value="C:apoplast"/>
    <property type="evidence" value="ECO:0007669"/>
    <property type="project" value="UniProtKB-SubCell"/>
</dbReference>
<dbReference type="Pfam" id="PF04674">
    <property type="entry name" value="Phi_1"/>
    <property type="match status" value="1"/>
</dbReference>
<organism evidence="7 8">
    <name type="scientific">Cucurbita moschata</name>
    <name type="common">Winter crookneck squash</name>
    <name type="synonym">Cucurbita pepo var. moschata</name>
    <dbReference type="NCBI Taxonomy" id="3662"/>
    <lineage>
        <taxon>Eukaryota</taxon>
        <taxon>Viridiplantae</taxon>
        <taxon>Streptophyta</taxon>
        <taxon>Embryophyta</taxon>
        <taxon>Tracheophyta</taxon>
        <taxon>Spermatophyta</taxon>
        <taxon>Magnoliopsida</taxon>
        <taxon>eudicotyledons</taxon>
        <taxon>Gunneridae</taxon>
        <taxon>Pentapetalae</taxon>
        <taxon>rosids</taxon>
        <taxon>fabids</taxon>
        <taxon>Cucurbitales</taxon>
        <taxon>Cucurbitaceae</taxon>
        <taxon>Cucurbiteae</taxon>
        <taxon>Cucurbita</taxon>
    </lineage>
</organism>
<dbReference type="RefSeq" id="XP_022927596.1">
    <property type="nucleotide sequence ID" value="XM_023071828.1"/>
</dbReference>
<dbReference type="PANTHER" id="PTHR31279:SF13">
    <property type="entry name" value="PROTEIN EXORDIUM-LIKE 6"/>
    <property type="match status" value="1"/>
</dbReference>
<dbReference type="KEGG" id="cmos:111434374"/>
<feature type="region of interest" description="Disordered" evidence="6">
    <location>
        <begin position="1"/>
        <end position="20"/>
    </location>
</feature>
<comment type="similarity">
    <text evidence="5">Belongs to the EXORDIUM family.</text>
</comment>
<reference evidence="8" key="1">
    <citation type="submission" date="2025-08" db="UniProtKB">
        <authorList>
            <consortium name="RefSeq"/>
        </authorList>
    </citation>
    <scope>IDENTIFICATION</scope>
    <source>
        <tissue evidence="8">Young leaves</tissue>
    </source>
</reference>
<evidence type="ECO:0000256" key="1">
    <source>
        <dbReference type="ARBA" id="ARBA00004271"/>
    </source>
</evidence>
<keyword evidence="3" id="KW-0964">Secreted</keyword>
<evidence type="ECO:0000256" key="6">
    <source>
        <dbReference type="SAM" id="MobiDB-lite"/>
    </source>
</evidence>
<comment type="subcellular location">
    <subcellularLocation>
        <location evidence="1">Secreted</location>
        <location evidence="1">Extracellular space</location>
        <location evidence="1">Apoplast</location>
    </subcellularLocation>
</comment>
<evidence type="ECO:0000256" key="3">
    <source>
        <dbReference type="ARBA" id="ARBA00022525"/>
    </source>
</evidence>
<protein>
    <submittedName>
        <fullName evidence="8">Protein EXORDIUM-like 2</fullName>
    </submittedName>
</protein>
<feature type="region of interest" description="Disordered" evidence="6">
    <location>
        <begin position="27"/>
        <end position="52"/>
    </location>
</feature>
<evidence type="ECO:0000256" key="4">
    <source>
        <dbReference type="ARBA" id="ARBA00022729"/>
    </source>
</evidence>
<evidence type="ECO:0000256" key="2">
    <source>
        <dbReference type="ARBA" id="ARBA00022523"/>
    </source>
</evidence>
<evidence type="ECO:0000256" key="5">
    <source>
        <dbReference type="ARBA" id="ARBA00023591"/>
    </source>
</evidence>
<keyword evidence="4" id="KW-0732">Signal</keyword>
<gene>
    <name evidence="8" type="primary">LOC111434374</name>
</gene>
<dbReference type="AlphaFoldDB" id="A0A6J1EI43"/>
<dbReference type="InterPro" id="IPR006766">
    <property type="entry name" value="EXORDIUM-like"/>
</dbReference>